<evidence type="ECO:0000313" key="3">
    <source>
        <dbReference type="Proteomes" id="UP000318801"/>
    </source>
</evidence>
<proteinExistence type="predicted"/>
<feature type="compositionally biased region" description="Polar residues" evidence="1">
    <location>
        <begin position="1"/>
        <end position="20"/>
    </location>
</feature>
<dbReference type="AlphaFoldDB" id="A0A506U3T5"/>
<feature type="compositionally biased region" description="Low complexity" evidence="1">
    <location>
        <begin position="128"/>
        <end position="144"/>
    </location>
</feature>
<sequence>MPRLPQSSAARHAVSPTSDTLSRDGVSRRVTRSASRAASVVSKAASPGAVSISSLFAGHDEDDRASMASRASSRSLNTPVITRETAAIMPPPAMIFAPGPSPAGAQKRARPQTPACPPQMAFPMPARPQALAGPAPSLAGPQPADGFDTGWQRFGGETGDEAMDVQHVPTPPDGSGDLAEALGRAITGLPDGTEGGDWRLPPDQPDGVWAAAGGYGDGFATDPDWVTVEAGPSRNADHDAGFSAIGLLPLPDAGPDTQAGSRRACLPSSDGDARAAKRARTAWQMVDDPALAMKRLADLPFSVPADFFDRQTAKSREIIRNQLKRLAGALEPGAGTPRLVSLGLLRPQEDSSLGLTMAMSAICKRSGACLTLQMLAGKGMEEDAIAAMDARLVRLGLTGQDGHAMPDLIRIACVHGARKLLTTLLEPKNDARLKALGLLDKDGKALPNLIRIVSTDGANRVLTTLLSQKNVPRLKALGLLDEDGKAVPALVSLASNIGANQVLTTLLNPKNDKRLTDLGLLDQEGRATPALLRITNVDGANQLLKTLLDPENGHRLTERGLLDQEGHTAPALARIARHQGANQVLATLLEPKNDKILTDLGLLDQKGGVAPALIRIASTGGGNQVLTTLLAERYRRRLTALGLLDKGGKAVPEFIRIAGAGGVNQVLTTLLDPENDERLAALGLLDEDGKAVPTLIRIANTGGGNQALTTLLDPGNRPPLTDLGLLDEDGRAVPALIRIADNEGANQVLTMLMDKDNTQRLTTLGFLQDRRLTKAGLMIAGKRGSGVILKQLLDPKNEQRLRAMGLVGTQDSIATCRAKFYRKPRTSLFLHLVLSERFSGSLRRRGFEHGDGTCSQDLNMLKMTREPGTCLAILLDPRNEDKLKQHGFINANGRITDRLSFKFGENSDLHIELQEVCGMKMSSPSDWQELPAPSAAGATGTFEMAIVEPDEDSSFEAEIAELEAIVSGRI</sequence>
<evidence type="ECO:0000313" key="2">
    <source>
        <dbReference type="EMBL" id="TPW27209.1"/>
    </source>
</evidence>
<protein>
    <submittedName>
        <fullName evidence="2">Uncharacterized protein</fullName>
    </submittedName>
</protein>
<dbReference type="EMBL" id="VHLG01000019">
    <property type="protein sequence ID" value="TPW27209.1"/>
    <property type="molecule type" value="Genomic_DNA"/>
</dbReference>
<dbReference type="OrthoDB" id="1632057at2"/>
<dbReference type="RefSeq" id="WP_141150951.1">
    <property type="nucleotide sequence ID" value="NZ_VHLG01000019.1"/>
</dbReference>
<reference evidence="2 3" key="1">
    <citation type="submission" date="2019-06" db="EMBL/GenBank/DDBJ databases">
        <authorList>
            <person name="Li M."/>
        </authorList>
    </citation>
    <scope>NUCLEOTIDE SEQUENCE [LARGE SCALE GENOMIC DNA]</scope>
    <source>
        <strain evidence="2 3">BGMRC2036</strain>
    </source>
</reference>
<gene>
    <name evidence="2" type="ORF">FJU08_20680</name>
</gene>
<accession>A0A506U3T5</accession>
<organism evidence="2 3">
    <name type="scientific">Martelella alba</name>
    <dbReference type="NCBI Taxonomy" id="2590451"/>
    <lineage>
        <taxon>Bacteria</taxon>
        <taxon>Pseudomonadati</taxon>
        <taxon>Pseudomonadota</taxon>
        <taxon>Alphaproteobacteria</taxon>
        <taxon>Hyphomicrobiales</taxon>
        <taxon>Aurantimonadaceae</taxon>
        <taxon>Martelella</taxon>
    </lineage>
</organism>
<comment type="caution">
    <text evidence="2">The sequence shown here is derived from an EMBL/GenBank/DDBJ whole genome shotgun (WGS) entry which is preliminary data.</text>
</comment>
<keyword evidence="3" id="KW-1185">Reference proteome</keyword>
<evidence type="ECO:0000256" key="1">
    <source>
        <dbReference type="SAM" id="MobiDB-lite"/>
    </source>
</evidence>
<feature type="region of interest" description="Disordered" evidence="1">
    <location>
        <begin position="1"/>
        <end position="40"/>
    </location>
</feature>
<dbReference type="Proteomes" id="UP000318801">
    <property type="component" value="Unassembled WGS sequence"/>
</dbReference>
<name>A0A506U3T5_9HYPH</name>
<feature type="region of interest" description="Disordered" evidence="1">
    <location>
        <begin position="123"/>
        <end position="167"/>
    </location>
</feature>